<comment type="similarity">
    <text evidence="4">Belongs to the neutral sphingomyelinase family.</text>
</comment>
<name>A0A8J4YB18_CHIOP</name>
<evidence type="ECO:0000256" key="9">
    <source>
        <dbReference type="ARBA" id="ARBA00022842"/>
    </source>
</evidence>
<dbReference type="InterPro" id="IPR005135">
    <property type="entry name" value="Endo/exonuclease/phosphatase"/>
</dbReference>
<organism evidence="16 17">
    <name type="scientific">Chionoecetes opilio</name>
    <name type="common">Atlantic snow crab</name>
    <name type="synonym">Cancer opilio</name>
    <dbReference type="NCBI Taxonomy" id="41210"/>
    <lineage>
        <taxon>Eukaryota</taxon>
        <taxon>Metazoa</taxon>
        <taxon>Ecdysozoa</taxon>
        <taxon>Arthropoda</taxon>
        <taxon>Crustacea</taxon>
        <taxon>Multicrustacea</taxon>
        <taxon>Malacostraca</taxon>
        <taxon>Eumalacostraca</taxon>
        <taxon>Eucarida</taxon>
        <taxon>Decapoda</taxon>
        <taxon>Pleocyemata</taxon>
        <taxon>Brachyura</taxon>
        <taxon>Eubrachyura</taxon>
        <taxon>Majoidea</taxon>
        <taxon>Majidae</taxon>
        <taxon>Chionoecetes</taxon>
    </lineage>
</organism>
<keyword evidence="13" id="KW-0472">Membrane</keyword>
<dbReference type="GO" id="GO:0046872">
    <property type="term" value="F:metal ion binding"/>
    <property type="evidence" value="ECO:0007669"/>
    <property type="project" value="UniProtKB-KW"/>
</dbReference>
<comment type="caution">
    <text evidence="16">The sequence shown here is derived from an EMBL/GenBank/DDBJ whole genome shotgun (WGS) entry which is preliminary data.</text>
</comment>
<evidence type="ECO:0000259" key="15">
    <source>
        <dbReference type="Pfam" id="PF03372"/>
    </source>
</evidence>
<dbReference type="GO" id="GO:0006665">
    <property type="term" value="P:sphingolipid metabolic process"/>
    <property type="evidence" value="ECO:0007669"/>
    <property type="project" value="UniProtKB-KW"/>
</dbReference>
<gene>
    <name evidence="16" type="ORF">GWK47_041636</name>
</gene>
<keyword evidence="14" id="KW-0732">Signal</keyword>
<evidence type="ECO:0000256" key="6">
    <source>
        <dbReference type="ARBA" id="ARBA00022692"/>
    </source>
</evidence>
<dbReference type="GO" id="GO:0016020">
    <property type="term" value="C:membrane"/>
    <property type="evidence" value="ECO:0007669"/>
    <property type="project" value="UniProtKB-SubCell"/>
</dbReference>
<feature type="domain" description="Endonuclease/exonuclease/phosphatase" evidence="15">
    <location>
        <begin position="74"/>
        <end position="172"/>
    </location>
</feature>
<dbReference type="PANTHER" id="PTHR16320">
    <property type="entry name" value="SPHINGOMYELINASE FAMILY MEMBER"/>
    <property type="match status" value="1"/>
</dbReference>
<evidence type="ECO:0000256" key="1">
    <source>
        <dbReference type="ARBA" id="ARBA00004141"/>
    </source>
</evidence>
<dbReference type="InterPro" id="IPR038772">
    <property type="entry name" value="Sph/SMPD2-like"/>
</dbReference>
<evidence type="ECO:0000256" key="2">
    <source>
        <dbReference type="ARBA" id="ARBA00004760"/>
    </source>
</evidence>
<dbReference type="OrthoDB" id="387657at2759"/>
<feature type="signal peptide" evidence="14">
    <location>
        <begin position="1"/>
        <end position="29"/>
    </location>
</feature>
<dbReference type="Gene3D" id="3.60.10.10">
    <property type="entry name" value="Endonuclease/exonuclease/phosphatase"/>
    <property type="match status" value="1"/>
</dbReference>
<keyword evidence="7" id="KW-0479">Metal-binding</keyword>
<dbReference type="InterPro" id="IPR036691">
    <property type="entry name" value="Endo/exonu/phosph_ase_sf"/>
</dbReference>
<keyword evidence="10" id="KW-0746">Sphingolipid metabolism</keyword>
<evidence type="ECO:0000256" key="5">
    <source>
        <dbReference type="ARBA" id="ARBA00012369"/>
    </source>
</evidence>
<dbReference type="AlphaFoldDB" id="A0A8J4YB18"/>
<comment type="pathway">
    <text evidence="3">Sphingolipid metabolism.</text>
</comment>
<comment type="pathway">
    <text evidence="2">Lipid metabolism; sphingolipid metabolism.</text>
</comment>
<dbReference type="Pfam" id="PF03372">
    <property type="entry name" value="Exo_endo_phos"/>
    <property type="match status" value="1"/>
</dbReference>
<dbReference type="Proteomes" id="UP000770661">
    <property type="component" value="Unassembled WGS sequence"/>
</dbReference>
<evidence type="ECO:0000313" key="17">
    <source>
        <dbReference type="Proteomes" id="UP000770661"/>
    </source>
</evidence>
<accession>A0A8J4YB18</accession>
<evidence type="ECO:0000256" key="8">
    <source>
        <dbReference type="ARBA" id="ARBA00022801"/>
    </source>
</evidence>
<feature type="chain" id="PRO_5035258265" description="sphingomyelin phosphodiesterase" evidence="14">
    <location>
        <begin position="30"/>
        <end position="213"/>
    </location>
</feature>
<evidence type="ECO:0000256" key="7">
    <source>
        <dbReference type="ARBA" id="ARBA00022723"/>
    </source>
</evidence>
<sequence>MPPVGASWRTNKLHLPPVLASLWWPVVRGSVRQLQADDCPRACPEGLQHGGGGEGAHAQCLVSRGIPGFSKDREARVEAIIQQLAAGNEEYDFVFLQEVWSKADYHLIASKVNKVLPYSHNFYSGCVGSGLCVLSRSPITEVHYHRFALNGYPHKLLHGDWWGGKGVALCRTSRHGVPILLANTHVVCPFNLLSVGNKDLDSDDNVGVIHCFL</sequence>
<keyword evidence="12" id="KW-0443">Lipid metabolism</keyword>
<evidence type="ECO:0000256" key="11">
    <source>
        <dbReference type="ARBA" id="ARBA00022989"/>
    </source>
</evidence>
<dbReference type="SUPFAM" id="SSF56219">
    <property type="entry name" value="DNase I-like"/>
    <property type="match status" value="1"/>
</dbReference>
<comment type="subcellular location">
    <subcellularLocation>
        <location evidence="1">Membrane</location>
        <topology evidence="1">Multi-pass membrane protein</topology>
    </subcellularLocation>
</comment>
<keyword evidence="8" id="KW-0378">Hydrolase</keyword>
<reference evidence="16" key="1">
    <citation type="submission" date="2020-07" db="EMBL/GenBank/DDBJ databases">
        <title>The High-quality genome of the commercially important snow crab, Chionoecetes opilio.</title>
        <authorList>
            <person name="Jeong J.-H."/>
            <person name="Ryu S."/>
        </authorList>
    </citation>
    <scope>NUCLEOTIDE SEQUENCE</scope>
    <source>
        <strain evidence="16">MADBK_172401_WGS</strain>
        <tissue evidence="16">Digestive gland</tissue>
    </source>
</reference>
<dbReference type="EMBL" id="JACEEZ010007575">
    <property type="protein sequence ID" value="KAG0723957.1"/>
    <property type="molecule type" value="Genomic_DNA"/>
</dbReference>
<keyword evidence="6" id="KW-0812">Transmembrane</keyword>
<evidence type="ECO:0000313" key="16">
    <source>
        <dbReference type="EMBL" id="KAG0723957.1"/>
    </source>
</evidence>
<evidence type="ECO:0000256" key="13">
    <source>
        <dbReference type="ARBA" id="ARBA00023136"/>
    </source>
</evidence>
<keyword evidence="9" id="KW-0460">Magnesium</keyword>
<dbReference type="GO" id="GO:0004767">
    <property type="term" value="F:sphingomyelin phosphodiesterase activity"/>
    <property type="evidence" value="ECO:0007669"/>
    <property type="project" value="UniProtKB-EC"/>
</dbReference>
<evidence type="ECO:0000256" key="12">
    <source>
        <dbReference type="ARBA" id="ARBA00023098"/>
    </source>
</evidence>
<evidence type="ECO:0000256" key="4">
    <source>
        <dbReference type="ARBA" id="ARBA00006335"/>
    </source>
</evidence>
<protein>
    <recommendedName>
        <fullName evidence="5">sphingomyelin phosphodiesterase</fullName>
        <ecNumber evidence="5">3.1.4.12</ecNumber>
    </recommendedName>
</protein>
<evidence type="ECO:0000256" key="10">
    <source>
        <dbReference type="ARBA" id="ARBA00022919"/>
    </source>
</evidence>
<keyword evidence="11" id="KW-1133">Transmembrane helix</keyword>
<evidence type="ECO:0000256" key="3">
    <source>
        <dbReference type="ARBA" id="ARBA00004991"/>
    </source>
</evidence>
<dbReference type="EC" id="3.1.4.12" evidence="5"/>
<evidence type="ECO:0000256" key="14">
    <source>
        <dbReference type="SAM" id="SignalP"/>
    </source>
</evidence>
<dbReference type="PANTHER" id="PTHR16320:SF24">
    <property type="entry name" value="PHOSPHODIESTERASE, PUTATIVE-RELATED"/>
    <property type="match status" value="1"/>
</dbReference>
<proteinExistence type="inferred from homology"/>
<keyword evidence="17" id="KW-1185">Reference proteome</keyword>